<protein>
    <submittedName>
        <fullName evidence="2">Uncharacterized protein</fullName>
    </submittedName>
</protein>
<evidence type="ECO:0000313" key="3">
    <source>
        <dbReference type="Proteomes" id="UP001149165"/>
    </source>
</evidence>
<dbReference type="AlphaFoldDB" id="A0A9W9FTQ7"/>
<proteinExistence type="predicted"/>
<dbReference type="PANTHER" id="PTHR34414:SF1">
    <property type="entry name" value="SUBTILISIN-LIKE SERINE PROTEASE"/>
    <property type="match status" value="1"/>
</dbReference>
<reference evidence="2" key="2">
    <citation type="journal article" date="2023" name="IMA Fungus">
        <title>Comparative genomic study of the Penicillium genus elucidates a diverse pangenome and 15 lateral gene transfer events.</title>
        <authorList>
            <person name="Petersen C."/>
            <person name="Sorensen T."/>
            <person name="Nielsen M.R."/>
            <person name="Sondergaard T.E."/>
            <person name="Sorensen J.L."/>
            <person name="Fitzpatrick D.A."/>
            <person name="Frisvad J.C."/>
            <person name="Nielsen K.L."/>
        </authorList>
    </citation>
    <scope>NUCLEOTIDE SEQUENCE</scope>
    <source>
        <strain evidence="2">IBT 30069</strain>
    </source>
</reference>
<dbReference type="Pfam" id="PF20246">
    <property type="entry name" value="DUF6601"/>
    <property type="match status" value="1"/>
</dbReference>
<keyword evidence="1" id="KW-1133">Transmembrane helix</keyword>
<keyword evidence="3" id="KW-1185">Reference proteome</keyword>
<feature type="transmembrane region" description="Helical" evidence="1">
    <location>
        <begin position="248"/>
        <end position="267"/>
    </location>
</feature>
<evidence type="ECO:0000256" key="1">
    <source>
        <dbReference type="SAM" id="Phobius"/>
    </source>
</evidence>
<dbReference type="EMBL" id="JAPQKH010000003">
    <property type="protein sequence ID" value="KAJ5106208.1"/>
    <property type="molecule type" value="Genomic_DNA"/>
</dbReference>
<sequence length="335" mass="38870">MQAPPFSIRLLEQSEFHNLQIQTDESLSLLPASYRENVSDLIASSCNVSACVEKELDIDRLATVHNWLWAAGLPLPPRALHHQILLGRETFVTERMDMHLVWTTGRIFLKPIPRFLLEPGFWVEYLSCQERCECTLSTTDTLCQHPQKQCSRRSLRRRALGFLFSYTALISHESDFRIAQRKLLIPLEVKWPTWCIFVKQLDTKHIRPYVDHRFLHGELRLGRLNKIYALYQTPFRGYMARWQQYSTFFRAYFTFLVSATIYIAVVLDALQVGLTTDLRKNQSFQSVAYGFTVFSILGPLVSVALVSLLFGSIFIWNWIIADSWKKARFSEPGIA</sequence>
<feature type="transmembrane region" description="Helical" evidence="1">
    <location>
        <begin position="287"/>
        <end position="320"/>
    </location>
</feature>
<keyword evidence="1" id="KW-0472">Membrane</keyword>
<accession>A0A9W9FTQ7</accession>
<gene>
    <name evidence="2" type="ORF">N7456_002883</name>
</gene>
<dbReference type="OrthoDB" id="5086500at2759"/>
<keyword evidence="1" id="KW-0812">Transmembrane</keyword>
<reference evidence="2" key="1">
    <citation type="submission" date="2022-11" db="EMBL/GenBank/DDBJ databases">
        <authorList>
            <person name="Petersen C."/>
        </authorList>
    </citation>
    <scope>NUCLEOTIDE SEQUENCE</scope>
    <source>
        <strain evidence="2">IBT 30069</strain>
    </source>
</reference>
<organism evidence="2 3">
    <name type="scientific">Penicillium angulare</name>
    <dbReference type="NCBI Taxonomy" id="116970"/>
    <lineage>
        <taxon>Eukaryota</taxon>
        <taxon>Fungi</taxon>
        <taxon>Dikarya</taxon>
        <taxon>Ascomycota</taxon>
        <taxon>Pezizomycotina</taxon>
        <taxon>Eurotiomycetes</taxon>
        <taxon>Eurotiomycetidae</taxon>
        <taxon>Eurotiales</taxon>
        <taxon>Aspergillaceae</taxon>
        <taxon>Penicillium</taxon>
    </lineage>
</organism>
<dbReference type="InterPro" id="IPR046536">
    <property type="entry name" value="DUF6601"/>
</dbReference>
<dbReference type="PANTHER" id="PTHR34414">
    <property type="entry name" value="HET DOMAIN-CONTAINING PROTEIN-RELATED"/>
    <property type="match status" value="1"/>
</dbReference>
<comment type="caution">
    <text evidence="2">The sequence shown here is derived from an EMBL/GenBank/DDBJ whole genome shotgun (WGS) entry which is preliminary data.</text>
</comment>
<evidence type="ECO:0000313" key="2">
    <source>
        <dbReference type="EMBL" id="KAJ5106208.1"/>
    </source>
</evidence>
<name>A0A9W9FTQ7_9EURO</name>
<dbReference type="Proteomes" id="UP001149165">
    <property type="component" value="Unassembled WGS sequence"/>
</dbReference>